<evidence type="ECO:0008006" key="4">
    <source>
        <dbReference type="Google" id="ProtNLM"/>
    </source>
</evidence>
<dbReference type="Pfam" id="PF11228">
    <property type="entry name" value="DUF3027"/>
    <property type="match status" value="1"/>
</dbReference>
<dbReference type="EMBL" id="JAATJL010000001">
    <property type="protein sequence ID" value="NJC21309.1"/>
    <property type="molecule type" value="Genomic_DNA"/>
</dbReference>
<dbReference type="RefSeq" id="WP_167990907.1">
    <property type="nucleotide sequence ID" value="NZ_JAATJL010000001.1"/>
</dbReference>
<dbReference type="AlphaFoldDB" id="A0A846RJH2"/>
<feature type="region of interest" description="Disordered" evidence="1">
    <location>
        <begin position="122"/>
        <end position="169"/>
    </location>
</feature>
<accession>A0A846RJH2</accession>
<comment type="caution">
    <text evidence="2">The sequence shown here is derived from an EMBL/GenBank/DDBJ whole genome shotgun (WGS) entry which is preliminary data.</text>
</comment>
<dbReference type="InterPro" id="IPR021391">
    <property type="entry name" value="DUF3027"/>
</dbReference>
<evidence type="ECO:0000313" key="3">
    <source>
        <dbReference type="Proteomes" id="UP000547458"/>
    </source>
</evidence>
<feature type="region of interest" description="Disordered" evidence="1">
    <location>
        <begin position="1"/>
        <end position="32"/>
    </location>
</feature>
<feature type="compositionally biased region" description="Polar residues" evidence="1">
    <location>
        <begin position="1"/>
        <end position="15"/>
    </location>
</feature>
<evidence type="ECO:0000256" key="1">
    <source>
        <dbReference type="SAM" id="MobiDB-lite"/>
    </source>
</evidence>
<keyword evidence="3" id="KW-1185">Reference proteome</keyword>
<name>A0A846RJH2_9MICC</name>
<reference evidence="2 3" key="1">
    <citation type="submission" date="2020-03" db="EMBL/GenBank/DDBJ databases">
        <title>Sequencing the genomes of 1000 actinobacteria strains.</title>
        <authorList>
            <person name="Klenk H.-P."/>
        </authorList>
    </citation>
    <scope>NUCLEOTIDE SEQUENCE [LARGE SCALE GENOMIC DNA]</scope>
    <source>
        <strain evidence="2 3">DSM 16403</strain>
    </source>
</reference>
<organism evidence="2 3">
    <name type="scientific">Arthrobacter pigmenti</name>
    <dbReference type="NCBI Taxonomy" id="271432"/>
    <lineage>
        <taxon>Bacteria</taxon>
        <taxon>Bacillati</taxon>
        <taxon>Actinomycetota</taxon>
        <taxon>Actinomycetes</taxon>
        <taxon>Micrococcales</taxon>
        <taxon>Micrococcaceae</taxon>
        <taxon>Arthrobacter</taxon>
    </lineage>
</organism>
<proteinExistence type="predicted"/>
<protein>
    <recommendedName>
        <fullName evidence="4">DUF3027 domain-containing protein</fullName>
    </recommendedName>
</protein>
<evidence type="ECO:0000313" key="2">
    <source>
        <dbReference type="EMBL" id="NJC21309.1"/>
    </source>
</evidence>
<gene>
    <name evidence="2" type="ORF">BJ994_000385</name>
</gene>
<dbReference type="Proteomes" id="UP000547458">
    <property type="component" value="Unassembled WGS sequence"/>
</dbReference>
<sequence>MSESPESSQASTETAVAQPPKRKPLRKPSKPDAVLAAAVDAARSAVEQIAGDSEVGAHLGVSPEAERLVTHRFSANVPGYAGWQWFATLARVPRGKDATVCELGLLPSEDSLLAPDWVPWSDRVRPEDADQADAPITEPIVPDTVSAADTQAAEDDAEPKTPGGESPVA</sequence>